<accession>N6TY31</accession>
<feature type="non-terminal residue" evidence="10">
    <location>
        <position position="1"/>
    </location>
</feature>
<dbReference type="GO" id="GO:0000301">
    <property type="term" value="P:retrograde transport, vesicle recycling within Golgi"/>
    <property type="evidence" value="ECO:0007669"/>
    <property type="project" value="TreeGrafter"/>
</dbReference>
<evidence type="ECO:0000256" key="6">
    <source>
        <dbReference type="ARBA" id="ARBA00023136"/>
    </source>
</evidence>
<feature type="transmembrane region" description="Helical" evidence="9">
    <location>
        <begin position="453"/>
        <end position="475"/>
    </location>
</feature>
<protein>
    <submittedName>
        <fullName evidence="10 11">Uncharacterized protein</fullName>
    </submittedName>
</protein>
<dbReference type="GO" id="GO:0000139">
    <property type="term" value="C:Golgi membrane"/>
    <property type="evidence" value="ECO:0007669"/>
    <property type="project" value="UniProtKB-SubCell"/>
</dbReference>
<evidence type="ECO:0000256" key="9">
    <source>
        <dbReference type="SAM" id="Phobius"/>
    </source>
</evidence>
<dbReference type="PANTHER" id="PTHR13815:SF7">
    <property type="entry name" value="GOLGIN SUBFAMILY A MEMBER 5"/>
    <property type="match status" value="1"/>
</dbReference>
<dbReference type="AlphaFoldDB" id="N6TY31"/>
<dbReference type="Pfam" id="PF09787">
    <property type="entry name" value="Golgin_A5"/>
    <property type="match status" value="1"/>
</dbReference>
<evidence type="ECO:0000256" key="3">
    <source>
        <dbReference type="ARBA" id="ARBA00022989"/>
    </source>
</evidence>
<sequence>MAWLQNLAGHAENLLNKIDQNAATVLNDGNKQSFDEEIARELQKEPEKFRGPVRNSRSPTPDIPLEGPLESSPDVFTSVCENQRTGAAIEESKTDKSVKSNHTSVSSNSFHNSFLVSQELEEFQARVAKLEQENQDVNKQLLNIQHLYSEVRNENVNLQFQVERLNEQLASTQHEKEQYIARAQRVLQEKEKLITMKQTSDNNETVNNDIFASYNEELKKELEFQQGKVSELNQKNIKLLNDLQSLQMQHQVIQQGLNKSNQLLEQNLLGEKKLRSIAEEDCSQKIKELEKKSQEIIELQSSLNQANQEVMKYRQALHRKSECSENDEFENRIKSLTQTLMLKQNNLETVTTERNALRLQLEKLEAEFKRNVAELKRDRVKIINVQDSNDGWFNVWNHCKRLLEFLFTDSVSVPNFMRVLPHDAGMTRRVKRAYSTLDAISVRTGIFLRRYPLARVFVFSYMVILHMWVFTVLLWDVPSNR</sequence>
<evidence type="ECO:0000256" key="5">
    <source>
        <dbReference type="ARBA" id="ARBA00023054"/>
    </source>
</evidence>
<reference evidence="10 12" key="1">
    <citation type="journal article" date="2013" name="Genome Biol.">
        <title>Draft genome of the mountain pine beetle, Dendroctonus ponderosae Hopkins, a major forest pest.</title>
        <authorList>
            <person name="Keeling C.I."/>
            <person name="Yuen M.M."/>
            <person name="Liao N.Y."/>
            <person name="Docking T.R."/>
            <person name="Chan S.K."/>
            <person name="Taylor G.A."/>
            <person name="Palmquist D.L."/>
            <person name="Jackman S.D."/>
            <person name="Nguyen A."/>
            <person name="Li M."/>
            <person name="Henderson H."/>
            <person name="Janes J.K."/>
            <person name="Zhao Y."/>
            <person name="Pandoh P."/>
            <person name="Moore R."/>
            <person name="Sperling F.A."/>
            <person name="Huber D.P."/>
            <person name="Birol I."/>
            <person name="Jones S.J."/>
            <person name="Bohlmann J."/>
        </authorList>
    </citation>
    <scope>NUCLEOTIDE SEQUENCE</scope>
</reference>
<feature type="coiled-coil region" evidence="7">
    <location>
        <begin position="215"/>
        <end position="249"/>
    </location>
</feature>
<keyword evidence="2 9" id="KW-0812">Transmembrane</keyword>
<dbReference type="InterPro" id="IPR019177">
    <property type="entry name" value="Golgin_subfamily_A_member_5"/>
</dbReference>
<evidence type="ECO:0000256" key="4">
    <source>
        <dbReference type="ARBA" id="ARBA00023034"/>
    </source>
</evidence>
<organism evidence="10">
    <name type="scientific">Dendroctonus ponderosae</name>
    <name type="common">Mountain pine beetle</name>
    <dbReference type="NCBI Taxonomy" id="77166"/>
    <lineage>
        <taxon>Eukaryota</taxon>
        <taxon>Metazoa</taxon>
        <taxon>Ecdysozoa</taxon>
        <taxon>Arthropoda</taxon>
        <taxon>Hexapoda</taxon>
        <taxon>Insecta</taxon>
        <taxon>Pterygota</taxon>
        <taxon>Neoptera</taxon>
        <taxon>Endopterygota</taxon>
        <taxon>Coleoptera</taxon>
        <taxon>Polyphaga</taxon>
        <taxon>Cucujiformia</taxon>
        <taxon>Curculionidae</taxon>
        <taxon>Scolytinae</taxon>
        <taxon>Dendroctonus</taxon>
    </lineage>
</organism>
<evidence type="ECO:0000256" key="1">
    <source>
        <dbReference type="ARBA" id="ARBA00004409"/>
    </source>
</evidence>
<feature type="coiled-coil region" evidence="7">
    <location>
        <begin position="113"/>
        <end position="189"/>
    </location>
</feature>
<keyword evidence="12" id="KW-1185">Reference proteome</keyword>
<dbReference type="OMA" id="ENIEMTR"/>
<evidence type="ECO:0000256" key="8">
    <source>
        <dbReference type="SAM" id="MobiDB-lite"/>
    </source>
</evidence>
<evidence type="ECO:0000313" key="10">
    <source>
        <dbReference type="EMBL" id="ENN74220.1"/>
    </source>
</evidence>
<dbReference type="GO" id="GO:0031985">
    <property type="term" value="C:Golgi cisterna"/>
    <property type="evidence" value="ECO:0007669"/>
    <property type="project" value="TreeGrafter"/>
</dbReference>
<feature type="region of interest" description="Disordered" evidence="8">
    <location>
        <begin position="42"/>
        <end position="74"/>
    </location>
</feature>
<keyword evidence="4" id="KW-0333">Golgi apparatus</keyword>
<evidence type="ECO:0000313" key="11">
    <source>
        <dbReference type="EnsemblMetazoa" id="XP_019765491.1"/>
    </source>
</evidence>
<feature type="coiled-coil region" evidence="7">
    <location>
        <begin position="279"/>
        <end position="378"/>
    </location>
</feature>
<feature type="region of interest" description="Disordered" evidence="8">
    <location>
        <begin position="87"/>
        <end position="107"/>
    </location>
</feature>
<keyword evidence="6 9" id="KW-0472">Membrane</keyword>
<dbReference type="OrthoDB" id="248903at2759"/>
<dbReference type="KEGG" id="dpa:109541161"/>
<keyword evidence="3 9" id="KW-1133">Transmembrane helix</keyword>
<dbReference type="EMBL" id="KB741077">
    <property type="protein sequence ID" value="ENN74220.1"/>
    <property type="molecule type" value="Genomic_DNA"/>
</dbReference>
<keyword evidence="5 7" id="KW-0175">Coiled coil</keyword>
<dbReference type="HOGENOM" id="CLU_022484_0_0_1"/>
<name>N6TY31_DENPD</name>
<reference evidence="11" key="2">
    <citation type="submission" date="2024-08" db="UniProtKB">
        <authorList>
            <consortium name="EnsemblMetazoa"/>
        </authorList>
    </citation>
    <scope>IDENTIFICATION</scope>
</reference>
<evidence type="ECO:0000256" key="2">
    <source>
        <dbReference type="ARBA" id="ARBA00022692"/>
    </source>
</evidence>
<comment type="subcellular location">
    <subcellularLocation>
        <location evidence="1">Golgi apparatus membrane</location>
        <topology evidence="1">Single-pass type IV membrane protein</topology>
    </subcellularLocation>
</comment>
<dbReference type="PANTHER" id="PTHR13815">
    <property type="entry name" value="GOLGIN-84"/>
    <property type="match status" value="1"/>
</dbReference>
<evidence type="ECO:0000313" key="12">
    <source>
        <dbReference type="Proteomes" id="UP000019118"/>
    </source>
</evidence>
<gene>
    <name evidence="11" type="primary">109541161</name>
    <name evidence="10" type="ORF">YQE_09193</name>
</gene>
<evidence type="ECO:0000256" key="7">
    <source>
        <dbReference type="SAM" id="Coils"/>
    </source>
</evidence>
<dbReference type="GO" id="GO:0007030">
    <property type="term" value="P:Golgi organization"/>
    <property type="evidence" value="ECO:0007669"/>
    <property type="project" value="InterPro"/>
</dbReference>
<dbReference type="Proteomes" id="UP000019118">
    <property type="component" value="Unassembled WGS sequence"/>
</dbReference>
<proteinExistence type="predicted"/>
<dbReference type="EnsemblMetazoa" id="XM_019909932.1">
    <property type="protein sequence ID" value="XP_019765491.1"/>
    <property type="gene ID" value="LOC109541161"/>
</dbReference>